<dbReference type="EMBL" id="JAHQIW010005442">
    <property type="protein sequence ID" value="KAJ1366009.1"/>
    <property type="molecule type" value="Genomic_DNA"/>
</dbReference>
<name>A0AAD5QY61_PARTN</name>
<reference evidence="1" key="1">
    <citation type="submission" date="2021-06" db="EMBL/GenBank/DDBJ databases">
        <title>Parelaphostrongylus tenuis whole genome reference sequence.</title>
        <authorList>
            <person name="Garwood T.J."/>
            <person name="Larsen P.A."/>
            <person name="Fountain-Jones N.M."/>
            <person name="Garbe J.R."/>
            <person name="Macchietto M.G."/>
            <person name="Kania S.A."/>
            <person name="Gerhold R.W."/>
            <person name="Richards J.E."/>
            <person name="Wolf T.M."/>
        </authorList>
    </citation>
    <scope>NUCLEOTIDE SEQUENCE</scope>
    <source>
        <strain evidence="1">MNPRO001-30</strain>
        <tissue evidence="1">Meninges</tissue>
    </source>
</reference>
<organism evidence="1 2">
    <name type="scientific">Parelaphostrongylus tenuis</name>
    <name type="common">Meningeal worm</name>
    <dbReference type="NCBI Taxonomy" id="148309"/>
    <lineage>
        <taxon>Eukaryota</taxon>
        <taxon>Metazoa</taxon>
        <taxon>Ecdysozoa</taxon>
        <taxon>Nematoda</taxon>
        <taxon>Chromadorea</taxon>
        <taxon>Rhabditida</taxon>
        <taxon>Rhabditina</taxon>
        <taxon>Rhabditomorpha</taxon>
        <taxon>Strongyloidea</taxon>
        <taxon>Metastrongylidae</taxon>
        <taxon>Parelaphostrongylus</taxon>
    </lineage>
</organism>
<sequence length="58" mass="6387">MGFDEGSSAKLAVSGFGDSVRPESNAEVRKKIKQQLMDDVEVETQAKVCSVQYDVCLY</sequence>
<gene>
    <name evidence="1" type="ORF">KIN20_026519</name>
</gene>
<keyword evidence="2" id="KW-1185">Reference proteome</keyword>
<dbReference type="Proteomes" id="UP001196413">
    <property type="component" value="Unassembled WGS sequence"/>
</dbReference>
<proteinExistence type="predicted"/>
<accession>A0AAD5QY61</accession>
<comment type="caution">
    <text evidence="1">The sequence shown here is derived from an EMBL/GenBank/DDBJ whole genome shotgun (WGS) entry which is preliminary data.</text>
</comment>
<dbReference type="AlphaFoldDB" id="A0AAD5QY61"/>
<evidence type="ECO:0000313" key="2">
    <source>
        <dbReference type="Proteomes" id="UP001196413"/>
    </source>
</evidence>
<evidence type="ECO:0000313" key="1">
    <source>
        <dbReference type="EMBL" id="KAJ1366009.1"/>
    </source>
</evidence>
<protein>
    <submittedName>
        <fullName evidence="1">Uncharacterized protein</fullName>
    </submittedName>
</protein>